<sequence length="400" mass="42866">MAVQRGLEEAIAICCDHIQALDSEYLHINDAFMRVAAEDIASPINVPNFDRSSIDGYAISEGDLGKLRTGEPLTLKVIATIQAGSIESKQIRAGETHRIMTGALLPEGCAAVIKQEDVRISGNLIVACGSLKQGENIQRAGHELTAGERVAPKGLVLNAEILERIAACGIENILVHQIPRIYVINTGSELLLPGSPIKTGQIYNSNRSLLSAKVAGSGAIPVLADSIIKDDLQQIVNEIEKATPVSDMIIISGGTGNGVYDLVYNAFEYLNASPLFKGIDITPGKGTSAALFNGKLLYNLSGNPHAAGILFEVLIKPALLKLKGDLFSAREWFDIQLDSPIKKIKPYRRLCQGEMLIEQGSVYAQPVSGNNNPIKNISLILDIRAGQGAKGDMVRAIILN</sequence>
<evidence type="ECO:0000313" key="9">
    <source>
        <dbReference type="EMBL" id="CEO87559.1"/>
    </source>
</evidence>
<keyword evidence="7" id="KW-0460">Magnesium</keyword>
<comment type="similarity">
    <text evidence="2 7">Belongs to the MoeA family.</text>
</comment>
<dbReference type="InterPro" id="IPR036135">
    <property type="entry name" value="MoeA_linker/N_sf"/>
</dbReference>
<dbReference type="PANTHER" id="PTHR10192">
    <property type="entry name" value="MOLYBDOPTERIN BIOSYNTHESIS PROTEIN"/>
    <property type="match status" value="1"/>
</dbReference>
<dbReference type="Pfam" id="PF00994">
    <property type="entry name" value="MoCF_biosynth"/>
    <property type="match status" value="1"/>
</dbReference>
<dbReference type="InterPro" id="IPR005110">
    <property type="entry name" value="MoeA_linker/N"/>
</dbReference>
<dbReference type="SUPFAM" id="SSF53218">
    <property type="entry name" value="Molybdenum cofactor biosynthesis proteins"/>
    <property type="match status" value="1"/>
</dbReference>
<accession>A0A0B7MAL6</accession>
<evidence type="ECO:0000256" key="2">
    <source>
        <dbReference type="ARBA" id="ARBA00010763"/>
    </source>
</evidence>
<dbReference type="InterPro" id="IPR036688">
    <property type="entry name" value="MoeA_C_domain_IV_sf"/>
</dbReference>
<dbReference type="Gene3D" id="2.170.190.11">
    <property type="entry name" value="Molybdopterin biosynthesis moea protein, domain 3"/>
    <property type="match status" value="1"/>
</dbReference>
<dbReference type="CDD" id="cd00887">
    <property type="entry name" value="MoeA"/>
    <property type="match status" value="1"/>
</dbReference>
<evidence type="ECO:0000256" key="6">
    <source>
        <dbReference type="ARBA" id="ARBA00047317"/>
    </source>
</evidence>
<evidence type="ECO:0000256" key="1">
    <source>
        <dbReference type="ARBA" id="ARBA00002901"/>
    </source>
</evidence>
<keyword evidence="7" id="KW-0501">Molybdenum cofactor biosynthesis</keyword>
<dbReference type="AlphaFoldDB" id="A0A0B7MAL6"/>
<dbReference type="UniPathway" id="UPA00344"/>
<evidence type="ECO:0000256" key="7">
    <source>
        <dbReference type="RuleBase" id="RU365090"/>
    </source>
</evidence>
<keyword evidence="5 7" id="KW-0500">Molybdenum</keyword>
<evidence type="ECO:0000256" key="4">
    <source>
        <dbReference type="ARBA" id="ARBA00021108"/>
    </source>
</evidence>
<dbReference type="GO" id="GO:0061599">
    <property type="term" value="F:molybdopterin molybdotransferase activity"/>
    <property type="evidence" value="ECO:0007669"/>
    <property type="project" value="UniProtKB-UniRule"/>
</dbReference>
<feature type="domain" description="MoaB/Mog" evidence="8">
    <location>
        <begin position="182"/>
        <end position="321"/>
    </location>
</feature>
<dbReference type="InterPro" id="IPR001453">
    <property type="entry name" value="MoaB/Mog_dom"/>
</dbReference>
<dbReference type="Gene3D" id="2.40.340.10">
    <property type="entry name" value="MoeA, C-terminal, domain IV"/>
    <property type="match status" value="1"/>
</dbReference>
<dbReference type="GO" id="GO:0005829">
    <property type="term" value="C:cytosol"/>
    <property type="evidence" value="ECO:0007669"/>
    <property type="project" value="TreeGrafter"/>
</dbReference>
<comment type="cofactor">
    <cofactor evidence="7">
        <name>Mg(2+)</name>
        <dbReference type="ChEBI" id="CHEBI:18420"/>
    </cofactor>
</comment>
<comment type="catalytic activity">
    <reaction evidence="6">
        <text>adenylyl-molybdopterin + molybdate = Mo-molybdopterin + AMP + H(+)</text>
        <dbReference type="Rhea" id="RHEA:35047"/>
        <dbReference type="ChEBI" id="CHEBI:15378"/>
        <dbReference type="ChEBI" id="CHEBI:36264"/>
        <dbReference type="ChEBI" id="CHEBI:62727"/>
        <dbReference type="ChEBI" id="CHEBI:71302"/>
        <dbReference type="ChEBI" id="CHEBI:456215"/>
        <dbReference type="EC" id="2.10.1.1"/>
    </reaction>
</comment>
<dbReference type="InterPro" id="IPR036425">
    <property type="entry name" value="MoaB/Mog-like_dom_sf"/>
</dbReference>
<dbReference type="EMBL" id="CDRZ01000016">
    <property type="protein sequence ID" value="CEO87559.1"/>
    <property type="molecule type" value="Genomic_DNA"/>
</dbReference>
<organism evidence="9 10">
    <name type="scientific">Syntrophaceticus schinkii</name>
    <dbReference type="NCBI Taxonomy" id="499207"/>
    <lineage>
        <taxon>Bacteria</taxon>
        <taxon>Bacillati</taxon>
        <taxon>Bacillota</taxon>
        <taxon>Clostridia</taxon>
        <taxon>Thermoanaerobacterales</taxon>
        <taxon>Thermoanaerobacterales Family III. Incertae Sedis</taxon>
        <taxon>Syntrophaceticus</taxon>
    </lineage>
</organism>
<name>A0A0B7MAL6_9FIRM</name>
<evidence type="ECO:0000256" key="3">
    <source>
        <dbReference type="ARBA" id="ARBA00013269"/>
    </source>
</evidence>
<evidence type="ECO:0000259" key="8">
    <source>
        <dbReference type="SMART" id="SM00852"/>
    </source>
</evidence>
<dbReference type="SMART" id="SM00852">
    <property type="entry name" value="MoCF_biosynth"/>
    <property type="match status" value="1"/>
</dbReference>
<evidence type="ECO:0000313" key="10">
    <source>
        <dbReference type="Proteomes" id="UP000046155"/>
    </source>
</evidence>
<keyword evidence="7" id="KW-0479">Metal-binding</keyword>
<dbReference type="RefSeq" id="WP_044663912.1">
    <property type="nucleotide sequence ID" value="NZ_CDRZ01000016.1"/>
</dbReference>
<comment type="function">
    <text evidence="1 7">Catalyzes the insertion of molybdate into adenylated molybdopterin with the concomitant release of AMP.</text>
</comment>
<dbReference type="GO" id="GO:0006777">
    <property type="term" value="P:Mo-molybdopterin cofactor biosynthetic process"/>
    <property type="evidence" value="ECO:0007669"/>
    <property type="project" value="UniProtKB-UniRule"/>
</dbReference>
<dbReference type="InterPro" id="IPR038987">
    <property type="entry name" value="MoeA-like"/>
</dbReference>
<dbReference type="PANTHER" id="PTHR10192:SF5">
    <property type="entry name" value="GEPHYRIN"/>
    <property type="match status" value="1"/>
</dbReference>
<keyword evidence="10" id="KW-1185">Reference proteome</keyword>
<dbReference type="SUPFAM" id="SSF63882">
    <property type="entry name" value="MoeA N-terminal region -like"/>
    <property type="match status" value="1"/>
</dbReference>
<dbReference type="OrthoDB" id="9804758at2"/>
<dbReference type="Proteomes" id="UP000046155">
    <property type="component" value="Unassembled WGS sequence"/>
</dbReference>
<comment type="pathway">
    <text evidence="7">Cofactor biosynthesis; molybdopterin biosynthesis.</text>
</comment>
<gene>
    <name evidence="9" type="ORF">SSCH_1120003</name>
</gene>
<evidence type="ECO:0000256" key="5">
    <source>
        <dbReference type="ARBA" id="ARBA00022505"/>
    </source>
</evidence>
<keyword evidence="7" id="KW-0808">Transferase</keyword>
<proteinExistence type="inferred from homology"/>
<reference evidence="10" key="1">
    <citation type="submission" date="2015-01" db="EMBL/GenBank/DDBJ databases">
        <authorList>
            <person name="Manzoor Shahid"/>
            <person name="Zubair Saima"/>
        </authorList>
    </citation>
    <scope>NUCLEOTIDE SEQUENCE [LARGE SCALE GENOMIC DNA]</scope>
    <source>
        <strain evidence="10">Sp3</strain>
    </source>
</reference>
<dbReference type="Gene3D" id="3.90.105.10">
    <property type="entry name" value="Molybdopterin biosynthesis moea protein, domain 2"/>
    <property type="match status" value="1"/>
</dbReference>
<dbReference type="EC" id="2.10.1.1" evidence="3 7"/>
<dbReference type="GO" id="GO:0046872">
    <property type="term" value="F:metal ion binding"/>
    <property type="evidence" value="ECO:0007669"/>
    <property type="project" value="UniProtKB-UniRule"/>
</dbReference>
<dbReference type="Pfam" id="PF03453">
    <property type="entry name" value="MoeA_N"/>
    <property type="match status" value="1"/>
</dbReference>
<dbReference type="Gene3D" id="3.40.980.10">
    <property type="entry name" value="MoaB/Mog-like domain"/>
    <property type="match status" value="1"/>
</dbReference>
<protein>
    <recommendedName>
        <fullName evidence="4 7">Molybdopterin molybdenumtransferase</fullName>
        <ecNumber evidence="3 7">2.10.1.1</ecNumber>
    </recommendedName>
</protein>